<gene>
    <name evidence="2" type="ORF">ABIC55_002645</name>
</gene>
<sequence>MRWILIIILAIAVELFVRFLTRNMEDKQKREKLLARIWFVFGAILIIVWLINRFYK</sequence>
<proteinExistence type="predicted"/>
<name>A0ABV2KC25_SPOPS</name>
<organism evidence="2 3">
    <name type="scientific">Sporosarcina psychrophila</name>
    <name type="common">Bacillus psychrophilus</name>
    <dbReference type="NCBI Taxonomy" id="1476"/>
    <lineage>
        <taxon>Bacteria</taxon>
        <taxon>Bacillati</taxon>
        <taxon>Bacillota</taxon>
        <taxon>Bacilli</taxon>
        <taxon>Bacillales</taxon>
        <taxon>Caryophanaceae</taxon>
        <taxon>Sporosarcina</taxon>
    </lineage>
</organism>
<reference evidence="2 3" key="1">
    <citation type="submission" date="2024-06" db="EMBL/GenBank/DDBJ databases">
        <title>Sorghum-associated microbial communities from plants grown in Nebraska, USA.</title>
        <authorList>
            <person name="Schachtman D."/>
        </authorList>
    </citation>
    <scope>NUCLEOTIDE SEQUENCE [LARGE SCALE GENOMIC DNA]</scope>
    <source>
        <strain evidence="2 3">1288</strain>
    </source>
</reference>
<dbReference type="RefSeq" id="WP_156475935.1">
    <property type="nucleotide sequence ID" value="NZ_CP014616.1"/>
</dbReference>
<evidence type="ECO:0000256" key="1">
    <source>
        <dbReference type="SAM" id="Phobius"/>
    </source>
</evidence>
<keyword evidence="1" id="KW-1133">Transmembrane helix</keyword>
<dbReference type="EMBL" id="JBEPME010000003">
    <property type="protein sequence ID" value="MET3657558.1"/>
    <property type="molecule type" value="Genomic_DNA"/>
</dbReference>
<feature type="transmembrane region" description="Helical" evidence="1">
    <location>
        <begin position="6"/>
        <end position="21"/>
    </location>
</feature>
<keyword evidence="1" id="KW-0472">Membrane</keyword>
<dbReference type="Proteomes" id="UP001549104">
    <property type="component" value="Unassembled WGS sequence"/>
</dbReference>
<protein>
    <submittedName>
        <fullName evidence="2">Uncharacterized SAM-binding protein YcdF (DUF218 family)</fullName>
    </submittedName>
</protein>
<evidence type="ECO:0000313" key="3">
    <source>
        <dbReference type="Proteomes" id="UP001549104"/>
    </source>
</evidence>
<keyword evidence="3" id="KW-1185">Reference proteome</keyword>
<comment type="caution">
    <text evidence="2">The sequence shown here is derived from an EMBL/GenBank/DDBJ whole genome shotgun (WGS) entry which is preliminary data.</text>
</comment>
<evidence type="ECO:0000313" key="2">
    <source>
        <dbReference type="EMBL" id="MET3657558.1"/>
    </source>
</evidence>
<accession>A0ABV2KC25</accession>
<feature type="transmembrane region" description="Helical" evidence="1">
    <location>
        <begin position="33"/>
        <end position="51"/>
    </location>
</feature>
<keyword evidence="1" id="KW-0812">Transmembrane</keyword>